<dbReference type="KEGG" id="tli:Tlie_1043"/>
<dbReference type="NCBIfam" id="TIGR03330">
    <property type="entry name" value="SAM_DCase_Bsu"/>
    <property type="match status" value="1"/>
</dbReference>
<comment type="PTM">
    <text evidence="15">Is synthesized initially as an inactive proenzyme. Formation of the active enzyme involves a self-maturation process in which the active site pyruvoyl group is generated from an internal serine residue via an autocatalytic post-translational modification. Two non-identical subunits are generated from the proenzyme in this reaction, and the pyruvate is formed at the N-terminus of the alpha chain, which is derived from the carboxyl end of the proenzyme. The post-translation cleavage follows an unusual pathway, termed non-hydrolytic serinolysis, in which the side chain hydroxyl group of the serine supplies its oxygen atom to form the C-terminus of the beta chain, while the remainder of the serine residue undergoes an oxidative deamination to produce ammonia and the pyruvoyl group blocking the N-terminus of the alpha chain.</text>
</comment>
<comment type="catalytic activity">
    <reaction evidence="12 15">
        <text>S-adenosyl-L-methionine + H(+) = S-adenosyl 3-(methylsulfanyl)propylamine + CO2</text>
        <dbReference type="Rhea" id="RHEA:15981"/>
        <dbReference type="ChEBI" id="CHEBI:15378"/>
        <dbReference type="ChEBI" id="CHEBI:16526"/>
        <dbReference type="ChEBI" id="CHEBI:57443"/>
        <dbReference type="ChEBI" id="CHEBI:59789"/>
        <dbReference type="EC" id="4.1.1.50"/>
    </reaction>
</comment>
<reference evidence="16 17" key="2">
    <citation type="journal article" date="2012" name="Stand. Genomic Sci.">
        <title>Genome sequence of the moderately thermophilic, amino-acid-degrading and sulfur-reducing bacterium Thermovirga lienii type strain (Cas60314(T)).</title>
        <authorList>
            <person name="Goker M."/>
            <person name="Saunders E."/>
            <person name="Lapidus A."/>
            <person name="Nolan M."/>
            <person name="Lucas S."/>
            <person name="Hammon N."/>
            <person name="Deshpande S."/>
            <person name="Cheng J.F."/>
            <person name="Han C."/>
            <person name="Tapia R."/>
            <person name="Goodwin L.A."/>
            <person name="Pitluck S."/>
            <person name="Liolios K."/>
            <person name="Mavromatis K."/>
            <person name="Pagani I."/>
            <person name="Ivanova N."/>
            <person name="Mikhailova N."/>
            <person name="Pati A."/>
            <person name="Chen A."/>
            <person name="Palaniappan K."/>
            <person name="Land M."/>
            <person name="Chang Y.J."/>
            <person name="Jeffries C.D."/>
            <person name="Brambilla E.M."/>
            <person name="Rohde M."/>
            <person name="Spring S."/>
            <person name="Detter J.C."/>
            <person name="Woyke T."/>
            <person name="Bristow J."/>
            <person name="Eisen J.A."/>
            <person name="Markowitz V."/>
            <person name="Hugenholtz P."/>
            <person name="Kyrpides N.C."/>
            <person name="Klenk H.P."/>
        </authorList>
    </citation>
    <scope>NUCLEOTIDE SEQUENCE [LARGE SCALE GENOMIC DNA]</scope>
    <source>
        <strain evidence="17">ATCC BAA-1197 / DSM 17291 / Cas60314</strain>
    </source>
</reference>
<evidence type="ECO:0000313" key="16">
    <source>
        <dbReference type="EMBL" id="AER66776.1"/>
    </source>
</evidence>
<dbReference type="Gene3D" id="3.30.360.110">
    <property type="entry name" value="S-adenosylmethionine decarboxylase domain"/>
    <property type="match status" value="1"/>
</dbReference>
<evidence type="ECO:0000256" key="4">
    <source>
        <dbReference type="ARBA" id="ARBA00022793"/>
    </source>
</evidence>
<dbReference type="InterPro" id="IPR016067">
    <property type="entry name" value="S-AdoMet_deCO2ase_core"/>
</dbReference>
<dbReference type="Gene3D" id="3.30.160.750">
    <property type="match status" value="1"/>
</dbReference>
<evidence type="ECO:0000256" key="6">
    <source>
        <dbReference type="ARBA" id="ARBA00023066"/>
    </source>
</evidence>
<accession>G7VA76</accession>
<keyword evidence="11 15" id="KW-0670">Pyruvate</keyword>
<dbReference type="EC" id="4.1.1.50" evidence="15"/>
<feature type="active site" description="Proton acceptor; for processing activity" evidence="15">
    <location>
        <position position="72"/>
    </location>
</feature>
<dbReference type="Pfam" id="PF02675">
    <property type="entry name" value="AdoMet_dc"/>
    <property type="match status" value="1"/>
</dbReference>
<dbReference type="InterPro" id="IPR017716">
    <property type="entry name" value="S-AdoMet_deCOase_pro-enz"/>
</dbReference>
<evidence type="ECO:0000256" key="12">
    <source>
        <dbReference type="ARBA" id="ARBA00048112"/>
    </source>
</evidence>
<evidence type="ECO:0000256" key="9">
    <source>
        <dbReference type="ARBA" id="ARBA00023239"/>
    </source>
</evidence>
<dbReference type="EMBL" id="CP003096">
    <property type="protein sequence ID" value="AER66776.1"/>
    <property type="molecule type" value="Genomic_DNA"/>
</dbReference>
<keyword evidence="7 15" id="KW-0620">Polyamine biosynthesis</keyword>
<comment type="pathway">
    <text evidence="1 15">Amine and polyamine biosynthesis; S-adenosylmethioninamine biosynthesis; S-adenosylmethioninamine from S-adenosyl-L-methionine: step 1/1.</text>
</comment>
<dbReference type="eggNOG" id="COG1586">
    <property type="taxonomic scope" value="Bacteria"/>
</dbReference>
<dbReference type="STRING" id="580340.Tlie_1043"/>
<evidence type="ECO:0000256" key="15">
    <source>
        <dbReference type="HAMAP-Rule" id="MF_00464"/>
    </source>
</evidence>
<keyword evidence="8 15" id="KW-0865">Zymogen</keyword>
<evidence type="ECO:0000256" key="1">
    <source>
        <dbReference type="ARBA" id="ARBA00004911"/>
    </source>
</evidence>
<keyword evidence="6 15" id="KW-0745">Spermidine biosynthesis</keyword>
<comment type="similarity">
    <text evidence="14 15">Belongs to the prokaryotic AdoMetDC family. Type 1 subfamily.</text>
</comment>
<proteinExistence type="inferred from homology"/>
<evidence type="ECO:0000256" key="14">
    <source>
        <dbReference type="ARBA" id="ARBA00061583"/>
    </source>
</evidence>
<dbReference type="SUPFAM" id="SSF56276">
    <property type="entry name" value="S-adenosylmethionine decarboxylase"/>
    <property type="match status" value="1"/>
</dbReference>
<keyword evidence="3 15" id="KW-0949">S-adenosyl-L-methionine</keyword>
<dbReference type="FunFam" id="3.30.360.110:FF:000001">
    <property type="entry name" value="S-adenosylmethionine decarboxylase proenzyme"/>
    <property type="match status" value="1"/>
</dbReference>
<dbReference type="InterPro" id="IPR003826">
    <property type="entry name" value="AdoMetDC_fam_prok"/>
</dbReference>
<evidence type="ECO:0000256" key="11">
    <source>
        <dbReference type="ARBA" id="ARBA00023317"/>
    </source>
</evidence>
<dbReference type="PANTHER" id="PTHR33866">
    <property type="entry name" value="S-ADENOSYLMETHIONINE DECARBOXYLASE PROENZYME"/>
    <property type="match status" value="1"/>
</dbReference>
<keyword evidence="9 15" id="KW-0456">Lyase</keyword>
<protein>
    <recommendedName>
        <fullName evidence="15">S-adenosylmethionine decarboxylase proenzyme</fullName>
        <shortName evidence="15">AdoMetDC</shortName>
        <shortName evidence="15">SAMDC</shortName>
        <ecNumber evidence="15">4.1.1.50</ecNumber>
    </recommendedName>
    <component>
        <recommendedName>
            <fullName evidence="15">S-adenosylmethionine decarboxylase beta chain</fullName>
        </recommendedName>
    </component>
    <component>
        <recommendedName>
            <fullName evidence="15">S-adenosylmethionine decarboxylase alpha chain</fullName>
        </recommendedName>
    </component>
</protein>
<gene>
    <name evidence="15" type="primary">speH</name>
    <name evidence="16" type="ordered locus">Tlie_1043</name>
</gene>
<dbReference type="AlphaFoldDB" id="G7VA76"/>
<name>G7VA76_THELD</name>
<feature type="modified residue" description="Pyruvic acid (Ser); by autocatalysis" evidence="15">
    <location>
        <position position="67"/>
    </location>
</feature>
<evidence type="ECO:0000256" key="5">
    <source>
        <dbReference type="ARBA" id="ARBA00022813"/>
    </source>
</evidence>
<organism evidence="16 17">
    <name type="scientific">Thermovirga lienii (strain ATCC BAA-1197 / DSM 17291 / Cas60314)</name>
    <dbReference type="NCBI Taxonomy" id="580340"/>
    <lineage>
        <taxon>Bacteria</taxon>
        <taxon>Thermotogati</taxon>
        <taxon>Synergistota</taxon>
        <taxon>Synergistia</taxon>
        <taxon>Synergistales</taxon>
        <taxon>Thermovirgaceae</taxon>
        <taxon>Thermovirga</taxon>
    </lineage>
</organism>
<feature type="active site" description="Schiff-base intermediate with substrate; via pyruvic acid" evidence="15">
    <location>
        <position position="67"/>
    </location>
</feature>
<feature type="chain" id="PRO_5023549883" description="S-adenosylmethionine decarboxylase beta chain" evidence="15">
    <location>
        <begin position="1"/>
        <end position="66"/>
    </location>
</feature>
<evidence type="ECO:0000256" key="2">
    <source>
        <dbReference type="ARBA" id="ARBA00011601"/>
    </source>
</evidence>
<reference evidence="17" key="1">
    <citation type="submission" date="2011-10" db="EMBL/GenBank/DDBJ databases">
        <title>The complete genome of chromosome of Thermovirga lienii DSM 17291.</title>
        <authorList>
            <consortium name="US DOE Joint Genome Institute (JGI-PGF)"/>
            <person name="Lucas S."/>
            <person name="Copeland A."/>
            <person name="Lapidus A."/>
            <person name="Glavina del Rio T."/>
            <person name="Dalin E."/>
            <person name="Tice H."/>
            <person name="Bruce D."/>
            <person name="Goodwin L."/>
            <person name="Pitluck S."/>
            <person name="Peters L."/>
            <person name="Mikhailova N."/>
            <person name="Saunders E."/>
            <person name="Kyrpides N."/>
            <person name="Mavromatis K."/>
            <person name="Ivanova N."/>
            <person name="Last F.I."/>
            <person name="Brettin T."/>
            <person name="Detter J.C."/>
            <person name="Han C."/>
            <person name="Larimer F."/>
            <person name="Land M."/>
            <person name="Hauser L."/>
            <person name="Markowitz V."/>
            <person name="Cheng J.-F."/>
            <person name="Hugenholtz P."/>
            <person name="Woyke T."/>
            <person name="Wu D."/>
            <person name="Spring S."/>
            <person name="Schroeder M."/>
            <person name="Brambilla E.-M."/>
            <person name="Klenk H.-P."/>
            <person name="Eisen J.A."/>
        </authorList>
    </citation>
    <scope>NUCLEOTIDE SEQUENCE [LARGE SCALE GENOMIC DNA]</scope>
    <source>
        <strain evidence="17">ATCC BAA-1197 / DSM 17291 / Cas60314</strain>
    </source>
</reference>
<comment type="function">
    <text evidence="13 15">Catalyzes the decarboxylation of S-adenosylmethionine to S-adenosylmethioninamine (dcAdoMet), the propylamine donor required for the synthesis of the polyamines spermine and spermidine from the diamine putrescine.</text>
</comment>
<dbReference type="UniPathway" id="UPA00331">
    <property type="reaction ID" value="UER00451"/>
</dbReference>
<dbReference type="GO" id="GO:0004014">
    <property type="term" value="F:adenosylmethionine decarboxylase activity"/>
    <property type="evidence" value="ECO:0007669"/>
    <property type="project" value="UniProtKB-UniRule"/>
</dbReference>
<evidence type="ECO:0000256" key="13">
    <source>
        <dbReference type="ARBA" id="ARBA00056215"/>
    </source>
</evidence>
<keyword evidence="4 15" id="KW-0210">Decarboxylase</keyword>
<dbReference type="GO" id="GO:0005829">
    <property type="term" value="C:cytosol"/>
    <property type="evidence" value="ECO:0007669"/>
    <property type="project" value="TreeGrafter"/>
</dbReference>
<keyword evidence="10 15" id="KW-0704">Schiff base</keyword>
<dbReference type="PANTHER" id="PTHR33866:SF2">
    <property type="entry name" value="S-ADENOSYLMETHIONINE DECARBOXYLASE PROENZYME"/>
    <property type="match status" value="1"/>
</dbReference>
<feature type="site" description="Cleavage (non-hydrolytic); by autolysis" evidence="15">
    <location>
        <begin position="66"/>
        <end position="67"/>
    </location>
</feature>
<evidence type="ECO:0000256" key="8">
    <source>
        <dbReference type="ARBA" id="ARBA00023145"/>
    </source>
</evidence>
<keyword evidence="17" id="KW-1185">Reference proteome</keyword>
<evidence type="ECO:0000256" key="10">
    <source>
        <dbReference type="ARBA" id="ARBA00023270"/>
    </source>
</evidence>
<dbReference type="HOGENOM" id="CLU_125470_2_3_0"/>
<dbReference type="InterPro" id="IPR042284">
    <property type="entry name" value="AdoMetDC_N"/>
</dbReference>
<evidence type="ECO:0000313" key="17">
    <source>
        <dbReference type="Proteomes" id="UP000005868"/>
    </source>
</evidence>
<evidence type="ECO:0000256" key="7">
    <source>
        <dbReference type="ARBA" id="ARBA00023115"/>
    </source>
</evidence>
<feature type="active site" description="Proton donor; for catalytic activity" evidence="15">
    <location>
        <position position="87"/>
    </location>
</feature>
<dbReference type="InterPro" id="IPR042286">
    <property type="entry name" value="AdoMetDC_C"/>
</dbReference>
<dbReference type="HAMAP" id="MF_00464">
    <property type="entry name" value="AdoMetDC_1"/>
    <property type="match status" value="1"/>
</dbReference>
<feature type="chain" id="PRO_5023549882" description="S-adenosylmethionine decarboxylase alpha chain" evidence="15">
    <location>
        <begin position="67"/>
        <end position="140"/>
    </location>
</feature>
<evidence type="ECO:0000256" key="3">
    <source>
        <dbReference type="ARBA" id="ARBA00022691"/>
    </source>
</evidence>
<comment type="cofactor">
    <cofactor evidence="15">
        <name>pyruvate</name>
        <dbReference type="ChEBI" id="CHEBI:15361"/>
    </cofactor>
    <text evidence="15">Binds 1 pyruvoyl group covalently per subunit.</text>
</comment>
<comment type="subunit">
    <text evidence="2 15">Heterotetramer of two alpha and two beta chains arranged as a dimer of alpha/beta heterodimers.</text>
</comment>
<keyword evidence="5 15" id="KW-0068">Autocatalytic cleavage</keyword>
<dbReference type="GO" id="GO:0008295">
    <property type="term" value="P:spermidine biosynthetic process"/>
    <property type="evidence" value="ECO:0007669"/>
    <property type="project" value="UniProtKB-UniRule"/>
</dbReference>
<dbReference type="Proteomes" id="UP000005868">
    <property type="component" value="Chromosome"/>
</dbReference>
<sequence>MFETSSNLGMHILVEAYDCEPEKLDNLKGVQSAMVEAAELAGATVLDVAFRQFAPQGVSGVVIISESHLTIHTWPEYGYAAIDLFTCGTKADPWKAFKHITNYLKAQKVTTMEVKRGFIPSQAPERSFEPEELTKVEGRV</sequence>